<dbReference type="SMART" id="SM00355">
    <property type="entry name" value="ZnF_C2H2"/>
    <property type="match status" value="5"/>
</dbReference>
<feature type="domain" description="C2H2-type" evidence="9">
    <location>
        <begin position="112"/>
        <end position="140"/>
    </location>
</feature>
<proteinExistence type="predicted"/>
<dbReference type="AlphaFoldDB" id="A0A0G4IQP5"/>
<sequence length="269" mass="29246">MQADATVLPKRQLSDDADAIPAVVLTDAAGTTISNPKSPPDDVLNSSTFPSSLLNGTVAGPANRPDAVPALLKTPSQRTSSSSSELSIEFLLPGVPRPEDSNRITLPSPAPFPCTLCPKGFESVSDLKRHQKNIHENPKRFPCPHCTRTFRASTTRESHIAKAHSGKKSAEFPCHICNKVLVTASSLKTHMVVHSDARPFVCTVCAKTFRHACARKLHMRLHSGEKPYTCCNQMFRYLSSLAHHRRTRHGGQAPEPQPSPPPNPPSSET</sequence>
<evidence type="ECO:0000256" key="8">
    <source>
        <dbReference type="SAM" id="MobiDB-lite"/>
    </source>
</evidence>
<feature type="compositionally biased region" description="Polar residues" evidence="8">
    <location>
        <begin position="44"/>
        <end position="55"/>
    </location>
</feature>
<evidence type="ECO:0000256" key="6">
    <source>
        <dbReference type="ARBA" id="ARBA00023242"/>
    </source>
</evidence>
<dbReference type="InterPro" id="IPR036236">
    <property type="entry name" value="Znf_C2H2_sf"/>
</dbReference>
<dbReference type="InterPro" id="IPR013087">
    <property type="entry name" value="Znf_C2H2_type"/>
</dbReference>
<evidence type="ECO:0000256" key="7">
    <source>
        <dbReference type="PROSITE-ProRule" id="PRU00042"/>
    </source>
</evidence>
<dbReference type="GO" id="GO:0010468">
    <property type="term" value="P:regulation of gene expression"/>
    <property type="evidence" value="ECO:0007669"/>
    <property type="project" value="TreeGrafter"/>
</dbReference>
<keyword evidence="6" id="KW-0539">Nucleus</keyword>
<dbReference type="EMBL" id="CDSF01000079">
    <property type="protein sequence ID" value="CEO97555.1"/>
    <property type="molecule type" value="Genomic_DNA"/>
</dbReference>
<dbReference type="OrthoDB" id="6077919at2759"/>
<dbReference type="STRING" id="37360.A0A0G4IQP5"/>
<keyword evidence="2" id="KW-0479">Metal-binding</keyword>
<dbReference type="InterPro" id="IPR050331">
    <property type="entry name" value="Zinc_finger"/>
</dbReference>
<name>A0A0G4IQP5_PLABS</name>
<feature type="region of interest" description="Disordered" evidence="8">
    <location>
        <begin position="244"/>
        <end position="269"/>
    </location>
</feature>
<evidence type="ECO:0000256" key="3">
    <source>
        <dbReference type="ARBA" id="ARBA00022737"/>
    </source>
</evidence>
<dbReference type="Proteomes" id="UP000039324">
    <property type="component" value="Unassembled WGS sequence"/>
</dbReference>
<gene>
    <name evidence="10" type="ORF">PBRA_000901</name>
    <name evidence="11" type="ORF">PLBR_LOCUS5075</name>
</gene>
<keyword evidence="3" id="KW-0677">Repeat</keyword>
<dbReference type="PANTHER" id="PTHR16515">
    <property type="entry name" value="PR DOMAIN ZINC FINGER PROTEIN"/>
    <property type="match status" value="1"/>
</dbReference>
<evidence type="ECO:0000313" key="10">
    <source>
        <dbReference type="EMBL" id="CEO97555.1"/>
    </source>
</evidence>
<evidence type="ECO:0000313" key="11">
    <source>
        <dbReference type="EMBL" id="SPQ97860.1"/>
    </source>
</evidence>
<evidence type="ECO:0000256" key="2">
    <source>
        <dbReference type="ARBA" id="ARBA00022723"/>
    </source>
</evidence>
<feature type="domain" description="C2H2-type" evidence="9">
    <location>
        <begin position="172"/>
        <end position="199"/>
    </location>
</feature>
<dbReference type="GO" id="GO:0005634">
    <property type="term" value="C:nucleus"/>
    <property type="evidence" value="ECO:0007669"/>
    <property type="project" value="UniProtKB-SubCell"/>
</dbReference>
<geneLocation type="mitochondrion" evidence="11"/>
<protein>
    <recommendedName>
        <fullName evidence="9">C2H2-type domain-containing protein</fullName>
    </recommendedName>
</protein>
<feature type="region of interest" description="Disordered" evidence="8">
    <location>
        <begin position="28"/>
        <end position="69"/>
    </location>
</feature>
<reference evidence="11 13" key="2">
    <citation type="submission" date="2018-03" db="EMBL/GenBank/DDBJ databases">
        <authorList>
            <person name="Fogelqvist J."/>
        </authorList>
    </citation>
    <scope>NUCLEOTIDE SEQUENCE [LARGE SCALE GENOMIC DNA]</scope>
</reference>
<feature type="domain" description="C2H2-type" evidence="9">
    <location>
        <begin position="200"/>
        <end position="227"/>
    </location>
</feature>
<dbReference type="SUPFAM" id="SSF57667">
    <property type="entry name" value="beta-beta-alpha zinc fingers"/>
    <property type="match status" value="3"/>
</dbReference>
<feature type="compositionally biased region" description="Pro residues" evidence="8">
    <location>
        <begin position="255"/>
        <end position="269"/>
    </location>
</feature>
<evidence type="ECO:0000256" key="5">
    <source>
        <dbReference type="ARBA" id="ARBA00022833"/>
    </source>
</evidence>
<dbReference type="PROSITE" id="PS00028">
    <property type="entry name" value="ZINC_FINGER_C2H2_1"/>
    <property type="match status" value="4"/>
</dbReference>
<dbReference type="PANTHER" id="PTHR16515:SF66">
    <property type="entry name" value="C2H2-TYPE DOMAIN-CONTAINING PROTEIN"/>
    <property type="match status" value="1"/>
</dbReference>
<keyword evidence="11" id="KW-0496">Mitochondrion</keyword>
<evidence type="ECO:0000256" key="4">
    <source>
        <dbReference type="ARBA" id="ARBA00022771"/>
    </source>
</evidence>
<evidence type="ECO:0000313" key="12">
    <source>
        <dbReference type="Proteomes" id="UP000039324"/>
    </source>
</evidence>
<dbReference type="GO" id="GO:0008270">
    <property type="term" value="F:zinc ion binding"/>
    <property type="evidence" value="ECO:0007669"/>
    <property type="project" value="UniProtKB-KW"/>
</dbReference>
<dbReference type="FunFam" id="3.30.160.60:FF:000446">
    <property type="entry name" value="Zinc finger protein"/>
    <property type="match status" value="1"/>
</dbReference>
<evidence type="ECO:0000313" key="13">
    <source>
        <dbReference type="Proteomes" id="UP000290189"/>
    </source>
</evidence>
<dbReference type="EMBL" id="OVEO01000008">
    <property type="protein sequence ID" value="SPQ97860.1"/>
    <property type="molecule type" value="Genomic_DNA"/>
</dbReference>
<dbReference type="Pfam" id="PF00096">
    <property type="entry name" value="zf-C2H2"/>
    <property type="match status" value="2"/>
</dbReference>
<dbReference type="Gene3D" id="3.30.160.60">
    <property type="entry name" value="Classic Zinc Finger"/>
    <property type="match status" value="4"/>
</dbReference>
<keyword evidence="5" id="KW-0862">Zinc</keyword>
<evidence type="ECO:0000256" key="1">
    <source>
        <dbReference type="ARBA" id="ARBA00004123"/>
    </source>
</evidence>
<feature type="domain" description="C2H2-type" evidence="9">
    <location>
        <begin position="141"/>
        <end position="169"/>
    </location>
</feature>
<reference evidence="10 12" key="1">
    <citation type="submission" date="2015-02" db="EMBL/GenBank/DDBJ databases">
        <authorList>
            <person name="Chooi Y.-H."/>
        </authorList>
    </citation>
    <scope>NUCLEOTIDE SEQUENCE [LARGE SCALE GENOMIC DNA]</scope>
    <source>
        <strain evidence="10">E3</strain>
    </source>
</reference>
<comment type="subcellular location">
    <subcellularLocation>
        <location evidence="1">Nucleus</location>
    </subcellularLocation>
</comment>
<dbReference type="Proteomes" id="UP000290189">
    <property type="component" value="Unassembled WGS sequence"/>
</dbReference>
<accession>A0A0G4IQP5</accession>
<evidence type="ECO:0000259" key="9">
    <source>
        <dbReference type="PROSITE" id="PS50157"/>
    </source>
</evidence>
<feature type="domain" description="C2H2-type" evidence="9">
    <location>
        <begin position="231"/>
        <end position="254"/>
    </location>
</feature>
<dbReference type="PROSITE" id="PS50157">
    <property type="entry name" value="ZINC_FINGER_C2H2_2"/>
    <property type="match status" value="5"/>
</dbReference>
<keyword evidence="4 7" id="KW-0863">Zinc-finger</keyword>
<organism evidence="10 12">
    <name type="scientific">Plasmodiophora brassicae</name>
    <name type="common">Clubroot disease agent</name>
    <dbReference type="NCBI Taxonomy" id="37360"/>
    <lineage>
        <taxon>Eukaryota</taxon>
        <taxon>Sar</taxon>
        <taxon>Rhizaria</taxon>
        <taxon>Endomyxa</taxon>
        <taxon>Phytomyxea</taxon>
        <taxon>Plasmodiophorida</taxon>
        <taxon>Plasmodiophoridae</taxon>
        <taxon>Plasmodiophora</taxon>
    </lineage>
</organism>
<keyword evidence="12" id="KW-1185">Reference proteome</keyword>